<reference evidence="1 2" key="1">
    <citation type="journal article" date="2018" name="Sci. Rep.">
        <title>Genomic signatures of local adaptation to the degree of environmental predictability in rotifers.</title>
        <authorList>
            <person name="Franch-Gras L."/>
            <person name="Hahn C."/>
            <person name="Garcia-Roger E.M."/>
            <person name="Carmona M.J."/>
            <person name="Serra M."/>
            <person name="Gomez A."/>
        </authorList>
    </citation>
    <scope>NUCLEOTIDE SEQUENCE [LARGE SCALE GENOMIC DNA]</scope>
    <source>
        <strain evidence="1">HYR1</strain>
    </source>
</reference>
<accession>A0A3M7RAC9</accession>
<dbReference type="Proteomes" id="UP000276133">
    <property type="component" value="Unassembled WGS sequence"/>
</dbReference>
<sequence>MNILNEFYKPELFEIISKKFYLIPLWTGILPHSFFSTQSSLIKNSENIRLVFTSKKNLLQNRRVKASEHGSLIYNRHYYNSDSDEESHGDKEDKKIYDKQIEEKWDDDMNLTIIDSFQSLDFDILFNETILNERGHFIDLLDYFKSNYSDQKKDENYMQLIEANDLFNLVSKIPYSSKVDMCENREKPITIGFLNHHFVPLLTPKFDKVKEILLFIASQKHLP</sequence>
<evidence type="ECO:0000313" key="2">
    <source>
        <dbReference type="Proteomes" id="UP000276133"/>
    </source>
</evidence>
<organism evidence="1 2">
    <name type="scientific">Brachionus plicatilis</name>
    <name type="common">Marine rotifer</name>
    <name type="synonym">Brachionus muelleri</name>
    <dbReference type="NCBI Taxonomy" id="10195"/>
    <lineage>
        <taxon>Eukaryota</taxon>
        <taxon>Metazoa</taxon>
        <taxon>Spiralia</taxon>
        <taxon>Gnathifera</taxon>
        <taxon>Rotifera</taxon>
        <taxon>Eurotatoria</taxon>
        <taxon>Monogononta</taxon>
        <taxon>Pseudotrocha</taxon>
        <taxon>Ploima</taxon>
        <taxon>Brachionidae</taxon>
        <taxon>Brachionus</taxon>
    </lineage>
</organism>
<dbReference type="AlphaFoldDB" id="A0A3M7RAC9"/>
<name>A0A3M7RAC9_BRAPC</name>
<dbReference type="EMBL" id="REGN01003859">
    <property type="protein sequence ID" value="RNA20419.1"/>
    <property type="molecule type" value="Genomic_DNA"/>
</dbReference>
<evidence type="ECO:0000313" key="1">
    <source>
        <dbReference type="EMBL" id="RNA20419.1"/>
    </source>
</evidence>
<gene>
    <name evidence="1" type="ORF">BpHYR1_022962</name>
</gene>
<keyword evidence="2" id="KW-1185">Reference proteome</keyword>
<proteinExistence type="predicted"/>
<protein>
    <submittedName>
        <fullName evidence="1">Uncharacterized protein</fullName>
    </submittedName>
</protein>
<comment type="caution">
    <text evidence="1">The sequence shown here is derived from an EMBL/GenBank/DDBJ whole genome shotgun (WGS) entry which is preliminary data.</text>
</comment>